<dbReference type="PANTHER" id="PTHR11564">
    <property type="entry name" value="SIGNAL RECOGNITION PARTICLE 54K PROTEIN SRP54"/>
    <property type="match status" value="1"/>
</dbReference>
<comment type="catalytic activity">
    <reaction evidence="3">
        <text>GTP + H2O = GDP + phosphate + H(+)</text>
        <dbReference type="Rhea" id="RHEA:19669"/>
        <dbReference type="ChEBI" id="CHEBI:15377"/>
        <dbReference type="ChEBI" id="CHEBI:15378"/>
        <dbReference type="ChEBI" id="CHEBI:37565"/>
        <dbReference type="ChEBI" id="CHEBI:43474"/>
        <dbReference type="ChEBI" id="CHEBI:58189"/>
        <dbReference type="EC" id="3.6.5.4"/>
    </reaction>
    <physiologicalReaction direction="left-to-right" evidence="3">
        <dbReference type="Rhea" id="RHEA:19670"/>
    </physiologicalReaction>
</comment>
<feature type="compositionally biased region" description="Basic residues" evidence="4">
    <location>
        <begin position="172"/>
        <end position="181"/>
    </location>
</feature>
<comment type="caution">
    <text evidence="6">The sequence shown here is derived from an EMBL/GenBank/DDBJ whole genome shotgun (WGS) entry which is preliminary data.</text>
</comment>
<dbReference type="SMART" id="SM00962">
    <property type="entry name" value="SRP54"/>
    <property type="match status" value="1"/>
</dbReference>
<feature type="domain" description="SRP54-type proteins GTP-binding" evidence="5">
    <location>
        <begin position="274"/>
        <end position="410"/>
    </location>
</feature>
<dbReference type="AlphaFoldDB" id="A0AAV5EXY7"/>
<gene>
    <name evidence="6" type="primary">gb16397</name>
    <name evidence="6" type="ORF">PR202_gb16397</name>
</gene>
<dbReference type="GO" id="GO:0008312">
    <property type="term" value="F:7S RNA binding"/>
    <property type="evidence" value="ECO:0007669"/>
    <property type="project" value="InterPro"/>
</dbReference>
<evidence type="ECO:0000313" key="7">
    <source>
        <dbReference type="Proteomes" id="UP001054889"/>
    </source>
</evidence>
<evidence type="ECO:0000256" key="1">
    <source>
        <dbReference type="ARBA" id="ARBA00022741"/>
    </source>
</evidence>
<feature type="region of interest" description="Disordered" evidence="4">
    <location>
        <begin position="499"/>
        <end position="524"/>
    </location>
</feature>
<keyword evidence="1" id="KW-0547">Nucleotide-binding</keyword>
<evidence type="ECO:0000256" key="4">
    <source>
        <dbReference type="SAM" id="MobiDB-lite"/>
    </source>
</evidence>
<dbReference type="InterPro" id="IPR004125">
    <property type="entry name" value="Signal_recog_particle_SRP54_M"/>
</dbReference>
<reference evidence="6" key="2">
    <citation type="submission" date="2021-12" db="EMBL/GenBank/DDBJ databases">
        <title>Resequencing data analysis of finger millet.</title>
        <authorList>
            <person name="Hatakeyama M."/>
            <person name="Aluri S."/>
            <person name="Balachadran M.T."/>
            <person name="Sivarajan S.R."/>
            <person name="Poveda L."/>
            <person name="Shimizu-Inatsugi R."/>
            <person name="Schlapbach R."/>
            <person name="Sreeman S.M."/>
            <person name="Shimizu K.K."/>
        </authorList>
    </citation>
    <scope>NUCLEOTIDE SEQUENCE</scope>
</reference>
<dbReference type="GO" id="GO:0048500">
    <property type="term" value="C:signal recognition particle"/>
    <property type="evidence" value="ECO:0007669"/>
    <property type="project" value="InterPro"/>
</dbReference>
<dbReference type="GO" id="GO:0006614">
    <property type="term" value="P:SRP-dependent cotranslational protein targeting to membrane"/>
    <property type="evidence" value="ECO:0007669"/>
    <property type="project" value="InterPro"/>
</dbReference>
<sequence>MAQRVLGMGDVLSFVEKAQEVMRQEEAVELQKKIMSAKFDFNDFLKQSQNVAKMGSMSRVVGMIPGMNKLTPAQIREAEKRLAFVESMINAMTAEEREKPELLAESRERRLRVAEESGKTEQEVSQLVAQLFQMRAQMQKLMGMVQGQEAIAGMGDLMDSLKADEKAPPGTARRKRRQSKPRQKDLDAPRYPWADLEEIEDMLPIQAVRPASSNTSSLLMDSTSTLALSSSPASARRSPEKAAVASLHLRRFCVTSSLRLRAAQAPAFRAPSSPFPRWTRRRRGCGLVVRAEMFGQLTTGLESAWNKLRGVDKAMMNELKEVKKAVNPTEVLLVVDAMTGQEAAGLVSSFNDEVGITGAILTKLDGDSRGGAALSVKEVSGKPIKFVGQGEHIEDLEPFYPDRMAQRILGMGDVLSFVEKAQEVMRQEDAEELQKKILSAKFNFNDFLKQTQMIAQMGSFGRLIGMIPGMNKVTPAQIREAEKNLKFMESMINVMTPEERERPELLAESRERRKRVAKDSGKTEQQVSQLVAQLFQMRARMQKMMGAIQGKDSPDMDDIMESIKAEEQAAAGTGRRRKYGNLRRRQLDAMRGFRRF</sequence>
<evidence type="ECO:0000313" key="6">
    <source>
        <dbReference type="EMBL" id="GJN28289.1"/>
    </source>
</evidence>
<evidence type="ECO:0000259" key="5">
    <source>
        <dbReference type="SMART" id="SM00962"/>
    </source>
</evidence>
<dbReference type="Gene3D" id="1.10.260.30">
    <property type="entry name" value="Signal recognition particle, SRP54 subunit, M-domain"/>
    <property type="match status" value="2"/>
</dbReference>
<dbReference type="SUPFAM" id="SSF47446">
    <property type="entry name" value="Signal peptide-binding domain"/>
    <property type="match status" value="2"/>
</dbReference>
<dbReference type="GO" id="GO:0003924">
    <property type="term" value="F:GTPase activity"/>
    <property type="evidence" value="ECO:0007669"/>
    <property type="project" value="InterPro"/>
</dbReference>
<dbReference type="Pfam" id="PF02978">
    <property type="entry name" value="SRP_SPB"/>
    <property type="match status" value="2"/>
</dbReference>
<keyword evidence="2" id="KW-0342">GTP-binding</keyword>
<reference evidence="6" key="1">
    <citation type="journal article" date="2018" name="DNA Res.">
        <title>Multiple hybrid de novo genome assembly of finger millet, an orphan allotetraploid crop.</title>
        <authorList>
            <person name="Hatakeyama M."/>
            <person name="Aluri S."/>
            <person name="Balachadran M.T."/>
            <person name="Sivarajan S.R."/>
            <person name="Patrignani A."/>
            <person name="Gruter S."/>
            <person name="Poveda L."/>
            <person name="Shimizu-Inatsugi R."/>
            <person name="Baeten J."/>
            <person name="Francoijs K.J."/>
            <person name="Nataraja K.N."/>
            <person name="Reddy Y.A.N."/>
            <person name="Phadnis S."/>
            <person name="Ravikumar R.L."/>
            <person name="Schlapbach R."/>
            <person name="Sreeman S.M."/>
            <person name="Shimizu K.K."/>
        </authorList>
    </citation>
    <scope>NUCLEOTIDE SEQUENCE</scope>
</reference>
<dbReference type="InterPro" id="IPR000897">
    <property type="entry name" value="SRP54_GTPase_dom"/>
</dbReference>
<protein>
    <recommendedName>
        <fullName evidence="5">SRP54-type proteins GTP-binding domain-containing protein</fullName>
    </recommendedName>
</protein>
<feature type="compositionally biased region" description="Basic and acidic residues" evidence="4">
    <location>
        <begin position="499"/>
        <end position="522"/>
    </location>
</feature>
<dbReference type="Proteomes" id="UP001054889">
    <property type="component" value="Unassembled WGS sequence"/>
</dbReference>
<dbReference type="PANTHER" id="PTHR11564:SF32">
    <property type="entry name" value="OS11G0153700 PROTEIN"/>
    <property type="match status" value="1"/>
</dbReference>
<dbReference type="SUPFAM" id="SSF52540">
    <property type="entry name" value="P-loop containing nucleoside triphosphate hydrolases"/>
    <property type="match status" value="1"/>
</dbReference>
<evidence type="ECO:0000256" key="3">
    <source>
        <dbReference type="ARBA" id="ARBA00048157"/>
    </source>
</evidence>
<proteinExistence type="predicted"/>
<dbReference type="Gene3D" id="3.40.50.300">
    <property type="entry name" value="P-loop containing nucleotide triphosphate hydrolases"/>
    <property type="match status" value="1"/>
</dbReference>
<name>A0AAV5EXY7_ELECO</name>
<feature type="region of interest" description="Disordered" evidence="4">
    <location>
        <begin position="161"/>
        <end position="191"/>
    </location>
</feature>
<dbReference type="InterPro" id="IPR036891">
    <property type="entry name" value="Signal_recog_part_SRP54_M_sf"/>
</dbReference>
<dbReference type="GO" id="GO:0005525">
    <property type="term" value="F:GTP binding"/>
    <property type="evidence" value="ECO:0007669"/>
    <property type="project" value="UniProtKB-KW"/>
</dbReference>
<dbReference type="InterPro" id="IPR022941">
    <property type="entry name" value="SRP54"/>
</dbReference>
<dbReference type="InterPro" id="IPR027417">
    <property type="entry name" value="P-loop_NTPase"/>
</dbReference>
<keyword evidence="7" id="KW-1185">Reference proteome</keyword>
<organism evidence="6 7">
    <name type="scientific">Eleusine coracana subsp. coracana</name>
    <dbReference type="NCBI Taxonomy" id="191504"/>
    <lineage>
        <taxon>Eukaryota</taxon>
        <taxon>Viridiplantae</taxon>
        <taxon>Streptophyta</taxon>
        <taxon>Embryophyta</taxon>
        <taxon>Tracheophyta</taxon>
        <taxon>Spermatophyta</taxon>
        <taxon>Magnoliopsida</taxon>
        <taxon>Liliopsida</taxon>
        <taxon>Poales</taxon>
        <taxon>Poaceae</taxon>
        <taxon>PACMAD clade</taxon>
        <taxon>Chloridoideae</taxon>
        <taxon>Cynodonteae</taxon>
        <taxon>Eleusininae</taxon>
        <taxon>Eleusine</taxon>
    </lineage>
</organism>
<dbReference type="EMBL" id="BQKI01000080">
    <property type="protein sequence ID" value="GJN28289.1"/>
    <property type="molecule type" value="Genomic_DNA"/>
</dbReference>
<dbReference type="Pfam" id="PF00448">
    <property type="entry name" value="SRP54"/>
    <property type="match status" value="1"/>
</dbReference>
<evidence type="ECO:0000256" key="2">
    <source>
        <dbReference type="ARBA" id="ARBA00023134"/>
    </source>
</evidence>
<accession>A0AAV5EXY7</accession>